<keyword evidence="9" id="KW-1185">Reference proteome</keyword>
<evidence type="ECO:0000256" key="5">
    <source>
        <dbReference type="ARBA" id="ARBA00023136"/>
    </source>
</evidence>
<evidence type="ECO:0000256" key="3">
    <source>
        <dbReference type="ARBA" id="ARBA00022692"/>
    </source>
</evidence>
<evidence type="ECO:0000313" key="8">
    <source>
        <dbReference type="EMBL" id="ATE51902.1"/>
    </source>
</evidence>
<accession>A0A290YYS6</accession>
<dbReference type="PANTHER" id="PTHR34820:SF4">
    <property type="entry name" value="INNER MEMBRANE PROTEIN YEBZ"/>
    <property type="match status" value="1"/>
</dbReference>
<dbReference type="KEGG" id="apre:CNX65_00220"/>
<proteinExistence type="predicted"/>
<feature type="transmembrane region" description="Helical" evidence="6">
    <location>
        <begin position="53"/>
        <end position="72"/>
    </location>
</feature>
<feature type="transmembrane region" description="Helical" evidence="6">
    <location>
        <begin position="276"/>
        <end position="300"/>
    </location>
</feature>
<evidence type="ECO:0000259" key="7">
    <source>
        <dbReference type="Pfam" id="PF05425"/>
    </source>
</evidence>
<evidence type="ECO:0000313" key="9">
    <source>
        <dbReference type="Proteomes" id="UP000218505"/>
    </source>
</evidence>
<dbReference type="GO" id="GO:0006825">
    <property type="term" value="P:copper ion transport"/>
    <property type="evidence" value="ECO:0007669"/>
    <property type="project" value="InterPro"/>
</dbReference>
<feature type="transmembrane region" description="Helical" evidence="6">
    <location>
        <begin position="93"/>
        <end position="115"/>
    </location>
</feature>
<feature type="transmembrane region" description="Helical" evidence="6">
    <location>
        <begin position="135"/>
        <end position="159"/>
    </location>
</feature>
<dbReference type="AlphaFoldDB" id="A0A290YYS6"/>
<evidence type="ECO:0000256" key="6">
    <source>
        <dbReference type="SAM" id="Phobius"/>
    </source>
</evidence>
<dbReference type="GO" id="GO:0005886">
    <property type="term" value="C:plasma membrane"/>
    <property type="evidence" value="ECO:0007669"/>
    <property type="project" value="UniProtKB-SubCell"/>
</dbReference>
<sequence length="339" mass="33973">MTADRTSGPARPRARVAGGLPLGALAGVLAGLAIAGTGASAGGPGTAALVAQPLARVLLDLSATGVVGLSLLPRLLGATRPSATEPVLRLARPAAVVLSAVWALAALLSVVLRAHETRPDVPLTTARLLDYAQRVPAGQGLLFSAVCAVVCLGVGAVAVRRGEAVPAELRVLVALFGLLPLPATGHASNRDFRDVAVVAMELHVLGAALWTGGLVALVALVAHRRGLLAEALPRFSKLATAALLVVTATGVGTGLLELAAAPGGGLPGSLVTTPYGLLLVGKALCALALAGLGARIRWWLLPLVRRHQPTALVGWAVAELAVMGAAFGLAVVLSRAPVA</sequence>
<dbReference type="EMBL" id="CP023445">
    <property type="protein sequence ID" value="ATE51902.1"/>
    <property type="molecule type" value="Genomic_DNA"/>
</dbReference>
<feature type="transmembrane region" description="Helical" evidence="6">
    <location>
        <begin position="312"/>
        <end position="333"/>
    </location>
</feature>
<dbReference type="InterPro" id="IPR032694">
    <property type="entry name" value="CopC/D"/>
</dbReference>
<protein>
    <submittedName>
        <fullName evidence="8">Copper resistance protein CopD</fullName>
    </submittedName>
</protein>
<reference evidence="8" key="1">
    <citation type="submission" date="2017-09" db="EMBL/GenBank/DDBJ databases">
        <title>Complete Genome Sequence of ansamitocin-producing Bacterium Actinosynnema pretiosum X47.</title>
        <authorList>
            <person name="Cao G."/>
            <person name="Zong G."/>
            <person name="Zhong C."/>
            <person name="Fu J."/>
        </authorList>
    </citation>
    <scope>NUCLEOTIDE SEQUENCE [LARGE SCALE GENOMIC DNA]</scope>
    <source>
        <strain evidence="8">X47</strain>
    </source>
</reference>
<feature type="transmembrane region" description="Helical" evidence="6">
    <location>
        <begin position="200"/>
        <end position="223"/>
    </location>
</feature>
<dbReference type="PANTHER" id="PTHR34820">
    <property type="entry name" value="INNER MEMBRANE PROTEIN YEBZ"/>
    <property type="match status" value="1"/>
</dbReference>
<comment type="subcellular location">
    <subcellularLocation>
        <location evidence="1">Cell membrane</location>
        <topology evidence="1">Multi-pass membrane protein</topology>
    </subcellularLocation>
</comment>
<keyword evidence="3 6" id="KW-0812">Transmembrane</keyword>
<feature type="transmembrane region" description="Helical" evidence="6">
    <location>
        <begin position="235"/>
        <end position="256"/>
    </location>
</feature>
<evidence type="ECO:0000256" key="2">
    <source>
        <dbReference type="ARBA" id="ARBA00022475"/>
    </source>
</evidence>
<keyword evidence="5 6" id="KW-0472">Membrane</keyword>
<name>A0A290YYS6_9PSEU</name>
<organism evidence="8 9">
    <name type="scientific">Actinosynnema pretiosum</name>
    <dbReference type="NCBI Taxonomy" id="42197"/>
    <lineage>
        <taxon>Bacteria</taxon>
        <taxon>Bacillati</taxon>
        <taxon>Actinomycetota</taxon>
        <taxon>Actinomycetes</taxon>
        <taxon>Pseudonocardiales</taxon>
        <taxon>Pseudonocardiaceae</taxon>
        <taxon>Actinosynnema</taxon>
    </lineage>
</organism>
<gene>
    <name evidence="8" type="ORF">CNX65_00220</name>
</gene>
<dbReference type="Pfam" id="PF05425">
    <property type="entry name" value="CopD"/>
    <property type="match status" value="1"/>
</dbReference>
<feature type="transmembrane region" description="Helical" evidence="6">
    <location>
        <begin position="20"/>
        <end position="41"/>
    </location>
</feature>
<feature type="domain" description="Copper resistance protein D" evidence="7">
    <location>
        <begin position="230"/>
        <end position="333"/>
    </location>
</feature>
<dbReference type="Proteomes" id="UP000218505">
    <property type="component" value="Chromosome"/>
</dbReference>
<dbReference type="InterPro" id="IPR008457">
    <property type="entry name" value="Cu-R_CopD_dom"/>
</dbReference>
<keyword evidence="2" id="KW-1003">Cell membrane</keyword>
<keyword evidence="4 6" id="KW-1133">Transmembrane helix</keyword>
<evidence type="ECO:0000256" key="4">
    <source>
        <dbReference type="ARBA" id="ARBA00022989"/>
    </source>
</evidence>
<feature type="transmembrane region" description="Helical" evidence="6">
    <location>
        <begin position="171"/>
        <end position="188"/>
    </location>
</feature>
<dbReference type="RefSeq" id="WP_096490952.1">
    <property type="nucleotide sequence ID" value="NZ_CP023445.1"/>
</dbReference>
<evidence type="ECO:0000256" key="1">
    <source>
        <dbReference type="ARBA" id="ARBA00004651"/>
    </source>
</evidence>